<evidence type="ECO:0000256" key="1">
    <source>
        <dbReference type="ARBA" id="ARBA00004127"/>
    </source>
</evidence>
<feature type="signal peptide" evidence="7">
    <location>
        <begin position="1"/>
        <end position="18"/>
    </location>
</feature>
<dbReference type="OMA" id="HHHWNRI"/>
<evidence type="ECO:0000313" key="9">
    <source>
        <dbReference type="EMBL" id="EGC34743.1"/>
    </source>
</evidence>
<dbReference type="PANTHER" id="PTHR21624:SF3">
    <property type="entry name" value="FATTY ACID HYDROXYLASE DOMAIN-CONTAINING PROTEIN"/>
    <property type="match status" value="1"/>
</dbReference>
<dbReference type="InterPro" id="IPR006694">
    <property type="entry name" value="Fatty_acid_hydroxylase"/>
</dbReference>
<dbReference type="EMBL" id="GL871085">
    <property type="protein sequence ID" value="EGC34743.1"/>
    <property type="molecule type" value="Genomic_DNA"/>
</dbReference>
<dbReference type="VEuPathDB" id="AmoebaDB:DICPUDRAFT_79521"/>
<evidence type="ECO:0000256" key="5">
    <source>
        <dbReference type="ARBA" id="ARBA00023136"/>
    </source>
</evidence>
<dbReference type="STRING" id="5786.F0ZMU3"/>
<comment type="subcellular location">
    <subcellularLocation>
        <location evidence="1">Endomembrane system</location>
        <topology evidence="1">Multi-pass membrane protein</topology>
    </subcellularLocation>
</comment>
<dbReference type="FunCoup" id="F0ZMU3">
    <property type="interactions" value="567"/>
</dbReference>
<evidence type="ECO:0000256" key="2">
    <source>
        <dbReference type="ARBA" id="ARBA00022692"/>
    </source>
</evidence>
<keyword evidence="3 6" id="KW-1133">Transmembrane helix</keyword>
<dbReference type="GO" id="GO:0005506">
    <property type="term" value="F:iron ion binding"/>
    <property type="evidence" value="ECO:0007669"/>
    <property type="project" value="InterPro"/>
</dbReference>
<dbReference type="GO" id="GO:0050479">
    <property type="term" value="F:glyceryl-ether monooxygenase activity"/>
    <property type="evidence" value="ECO:0000318"/>
    <property type="project" value="GO_Central"/>
</dbReference>
<dbReference type="PANTHER" id="PTHR21624">
    <property type="entry name" value="STEROL DESATURASE-RELATED PROTEIN"/>
    <property type="match status" value="1"/>
</dbReference>
<evidence type="ECO:0000313" key="10">
    <source>
        <dbReference type="Proteomes" id="UP000001064"/>
    </source>
</evidence>
<evidence type="ECO:0000256" key="4">
    <source>
        <dbReference type="ARBA" id="ARBA00023002"/>
    </source>
</evidence>
<keyword evidence="10" id="KW-1185">Reference proteome</keyword>
<sequence>MYFAIPVFFVALVIEVSIQIYKVKYKNEKSDHDFNDTICSILLGSLQETFHFFIKPLFYIPYLYVWSNFRIYNISTDSWASFIIGFLGIDFSIYCFHRMGHEFNIFWAIHVAHHSSEFYNFSSAIRQGMFQYLSPWLHYLPMAFFVHPIHYSFHHHWNRILQFWLHTKLFDFECRWMEYIFITPRLHMVHHAKNPQYIDKNYGGILIIWDRLFGTYKKDEEGVEMEFGITEEVNTFSTIFLNFHHFIQMYNISKRLKGLHKLKVIYKAPDWTPEKEYLESELNPKELNNNNNNNNSKNILIEKKITDRKKESINDTFSIVMCGYLLLESTNISMLLSTLETFKFEFTDADIYKVGAVLILQIVFVGSILSKNNSSPITIIKKYESNYVPKKLKVSFFEIYPSLSIIQMLRLFVTIVFFYQISVSTITPKIYVFFNFLFKFTVAQMFSWIIAIFFSFHKNIVVNSEIPKLNYKKQ</sequence>
<evidence type="ECO:0000259" key="8">
    <source>
        <dbReference type="Pfam" id="PF04116"/>
    </source>
</evidence>
<feature type="chain" id="PRO_5003262606" description="Fatty acid hydroxylase domain-containing protein" evidence="7">
    <location>
        <begin position="19"/>
        <end position="474"/>
    </location>
</feature>
<dbReference type="Proteomes" id="UP000001064">
    <property type="component" value="Unassembled WGS sequence"/>
</dbReference>
<keyword evidence="2 6" id="KW-0812">Transmembrane</keyword>
<accession>F0ZMU3</accession>
<organism evidence="9 10">
    <name type="scientific">Dictyostelium purpureum</name>
    <name type="common">Slime mold</name>
    <dbReference type="NCBI Taxonomy" id="5786"/>
    <lineage>
        <taxon>Eukaryota</taxon>
        <taxon>Amoebozoa</taxon>
        <taxon>Evosea</taxon>
        <taxon>Eumycetozoa</taxon>
        <taxon>Dictyostelia</taxon>
        <taxon>Dictyosteliales</taxon>
        <taxon>Dictyosteliaceae</taxon>
        <taxon>Dictyostelium</taxon>
    </lineage>
</organism>
<feature type="transmembrane region" description="Helical" evidence="6">
    <location>
        <begin position="78"/>
        <end position="96"/>
    </location>
</feature>
<feature type="domain" description="Fatty acid hydroxylase" evidence="8">
    <location>
        <begin position="82"/>
        <end position="215"/>
    </location>
</feature>
<feature type="transmembrane region" description="Helical" evidence="6">
    <location>
        <begin position="399"/>
        <end position="421"/>
    </location>
</feature>
<dbReference type="InterPro" id="IPR051689">
    <property type="entry name" value="Sterol_desaturase/TMEM195"/>
</dbReference>
<dbReference type="AlphaFoldDB" id="F0ZMU3"/>
<protein>
    <recommendedName>
        <fullName evidence="8">Fatty acid hydroxylase domain-containing protein</fullName>
    </recommendedName>
</protein>
<dbReference type="Pfam" id="PF04116">
    <property type="entry name" value="FA_hydroxylase"/>
    <property type="match status" value="1"/>
</dbReference>
<dbReference type="OrthoDB" id="6354873at2759"/>
<keyword evidence="5 6" id="KW-0472">Membrane</keyword>
<feature type="transmembrane region" description="Helical" evidence="6">
    <location>
        <begin position="351"/>
        <end position="369"/>
    </location>
</feature>
<keyword evidence="7" id="KW-0732">Signal</keyword>
<name>F0ZMU3_DICPU</name>
<gene>
    <name evidence="9" type="ORF">DICPUDRAFT_79521</name>
</gene>
<proteinExistence type="predicted"/>
<dbReference type="GO" id="GO:0008610">
    <property type="term" value="P:lipid biosynthetic process"/>
    <property type="evidence" value="ECO:0007669"/>
    <property type="project" value="InterPro"/>
</dbReference>
<dbReference type="GO" id="GO:0006643">
    <property type="term" value="P:membrane lipid metabolic process"/>
    <property type="evidence" value="ECO:0000318"/>
    <property type="project" value="GO_Central"/>
</dbReference>
<feature type="transmembrane region" description="Helical" evidence="6">
    <location>
        <begin position="433"/>
        <end position="456"/>
    </location>
</feature>
<dbReference type="RefSeq" id="XP_003288743.1">
    <property type="nucleotide sequence ID" value="XM_003288695.1"/>
</dbReference>
<evidence type="ECO:0000256" key="6">
    <source>
        <dbReference type="SAM" id="Phobius"/>
    </source>
</evidence>
<dbReference type="GeneID" id="10499262"/>
<dbReference type="KEGG" id="dpp:DICPUDRAFT_79521"/>
<dbReference type="GO" id="GO:0016020">
    <property type="term" value="C:membrane"/>
    <property type="evidence" value="ECO:0007669"/>
    <property type="project" value="GOC"/>
</dbReference>
<dbReference type="InParanoid" id="F0ZMU3"/>
<reference evidence="10" key="1">
    <citation type="journal article" date="2011" name="Genome Biol.">
        <title>Comparative genomics of the social amoebae Dictyostelium discoideum and Dictyostelium purpureum.</title>
        <authorList>
            <consortium name="US DOE Joint Genome Institute (JGI-PGF)"/>
            <person name="Sucgang R."/>
            <person name="Kuo A."/>
            <person name="Tian X."/>
            <person name="Salerno W."/>
            <person name="Parikh A."/>
            <person name="Feasley C.L."/>
            <person name="Dalin E."/>
            <person name="Tu H."/>
            <person name="Huang E."/>
            <person name="Barry K."/>
            <person name="Lindquist E."/>
            <person name="Shapiro H."/>
            <person name="Bruce D."/>
            <person name="Schmutz J."/>
            <person name="Salamov A."/>
            <person name="Fey P."/>
            <person name="Gaudet P."/>
            <person name="Anjard C."/>
            <person name="Babu M.M."/>
            <person name="Basu S."/>
            <person name="Bushmanova Y."/>
            <person name="van der Wel H."/>
            <person name="Katoh-Kurasawa M."/>
            <person name="Dinh C."/>
            <person name="Coutinho P.M."/>
            <person name="Saito T."/>
            <person name="Elias M."/>
            <person name="Schaap P."/>
            <person name="Kay R.R."/>
            <person name="Henrissat B."/>
            <person name="Eichinger L."/>
            <person name="Rivero F."/>
            <person name="Putnam N.H."/>
            <person name="West C.M."/>
            <person name="Loomis W.F."/>
            <person name="Chisholm R.L."/>
            <person name="Shaulsky G."/>
            <person name="Strassmann J.E."/>
            <person name="Queller D.C."/>
            <person name="Kuspa A."/>
            <person name="Grigoriev I.V."/>
        </authorList>
    </citation>
    <scope>NUCLEOTIDE SEQUENCE [LARGE SCALE GENOMIC DNA]</scope>
    <source>
        <strain evidence="10">QSDP1</strain>
    </source>
</reference>
<evidence type="ECO:0000256" key="3">
    <source>
        <dbReference type="ARBA" id="ARBA00022989"/>
    </source>
</evidence>
<dbReference type="eggNOG" id="KOG0872">
    <property type="taxonomic scope" value="Eukaryota"/>
</dbReference>
<dbReference type="GO" id="GO:0005783">
    <property type="term" value="C:endoplasmic reticulum"/>
    <property type="evidence" value="ECO:0000318"/>
    <property type="project" value="GO_Central"/>
</dbReference>
<keyword evidence="4" id="KW-0560">Oxidoreductase</keyword>
<evidence type="ECO:0000256" key="7">
    <source>
        <dbReference type="SAM" id="SignalP"/>
    </source>
</evidence>